<proteinExistence type="inferred from homology"/>
<dbReference type="InterPro" id="IPR011057">
    <property type="entry name" value="Mss4-like_sf"/>
</dbReference>
<dbReference type="AlphaFoldDB" id="A0A5J4Z157"/>
<feature type="compositionally biased region" description="Basic and acidic residues" evidence="5">
    <location>
        <begin position="18"/>
        <end position="33"/>
    </location>
</feature>
<evidence type="ECO:0000256" key="4">
    <source>
        <dbReference type="ARBA" id="ARBA00048488"/>
    </source>
</evidence>
<sequence>MDTYRGAHAMSFFRAKNKSKDPVVAKTPEEEPAPKSGLLRNLSRKKTGDVKSSDSLIKRSSSAKSGSGPSRGLSRSGSKNLERTLTPDRVEKTNSEWKKTLKPQEYNVLRKKIMEKPYEGDFVYYQVPKNMEAIFFCKGCDTPVFTGRALRTTAEGWATFERSIPGTVEQSLEDFKNGSRLELLCKGCDGFLGIVNQFLEVNSAVLQVRELSKEEYKLILG</sequence>
<evidence type="ECO:0000256" key="3">
    <source>
        <dbReference type="ARBA" id="ARBA00023002"/>
    </source>
</evidence>
<comment type="caution">
    <text evidence="7">The sequence shown here is derived from an EMBL/GenBank/DDBJ whole genome shotgun (WGS) entry which is preliminary data.</text>
</comment>
<dbReference type="GO" id="GO:0006979">
    <property type="term" value="P:response to oxidative stress"/>
    <property type="evidence" value="ECO:0007669"/>
    <property type="project" value="InterPro"/>
</dbReference>
<dbReference type="OrthoDB" id="44061at2759"/>
<dbReference type="GO" id="GO:0005737">
    <property type="term" value="C:cytoplasm"/>
    <property type="evidence" value="ECO:0007669"/>
    <property type="project" value="TreeGrafter"/>
</dbReference>
<feature type="compositionally biased region" description="Low complexity" evidence="5">
    <location>
        <begin position="53"/>
        <end position="78"/>
    </location>
</feature>
<dbReference type="InterPro" id="IPR002579">
    <property type="entry name" value="Met_Sox_Rdtase_MsrB_dom"/>
</dbReference>
<dbReference type="PANTHER" id="PTHR10173:SF52">
    <property type="entry name" value="METHIONINE-R-SULFOXIDE REDUCTASE B1"/>
    <property type="match status" value="1"/>
</dbReference>
<dbReference type="Proteomes" id="UP000324585">
    <property type="component" value="Unassembled WGS sequence"/>
</dbReference>
<evidence type="ECO:0000313" key="7">
    <source>
        <dbReference type="EMBL" id="KAA8496644.1"/>
    </source>
</evidence>
<dbReference type="SUPFAM" id="SSF51316">
    <property type="entry name" value="Mss4-like"/>
    <property type="match status" value="1"/>
</dbReference>
<organism evidence="7 8">
    <name type="scientific">Porphyridium purpureum</name>
    <name type="common">Red alga</name>
    <name type="synonym">Porphyridium cruentum</name>
    <dbReference type="NCBI Taxonomy" id="35688"/>
    <lineage>
        <taxon>Eukaryota</taxon>
        <taxon>Rhodophyta</taxon>
        <taxon>Bangiophyceae</taxon>
        <taxon>Porphyridiales</taxon>
        <taxon>Porphyridiaceae</taxon>
        <taxon>Porphyridium</taxon>
    </lineage>
</organism>
<keyword evidence="3" id="KW-0560">Oxidoreductase</keyword>
<dbReference type="Gene3D" id="2.170.150.20">
    <property type="entry name" value="Peptide methionine sulfoxide reductase"/>
    <property type="match status" value="1"/>
</dbReference>
<reference evidence="8" key="1">
    <citation type="journal article" date="2019" name="Nat. Commun.">
        <title>Expansion of phycobilisome linker gene families in mesophilic red algae.</title>
        <authorList>
            <person name="Lee J."/>
            <person name="Kim D."/>
            <person name="Bhattacharya D."/>
            <person name="Yoon H.S."/>
        </authorList>
    </citation>
    <scope>NUCLEOTIDE SEQUENCE [LARGE SCALE GENOMIC DNA]</scope>
    <source>
        <strain evidence="8">CCMP 1328</strain>
    </source>
</reference>
<dbReference type="Pfam" id="PF01641">
    <property type="entry name" value="SelR"/>
    <property type="match status" value="1"/>
</dbReference>
<dbReference type="EMBL" id="VRMN01000002">
    <property type="protein sequence ID" value="KAA8496644.1"/>
    <property type="molecule type" value="Genomic_DNA"/>
</dbReference>
<evidence type="ECO:0000259" key="6">
    <source>
        <dbReference type="Pfam" id="PF01641"/>
    </source>
</evidence>
<keyword evidence="8" id="KW-1185">Reference proteome</keyword>
<feature type="region of interest" description="Disordered" evidence="5">
    <location>
        <begin position="1"/>
        <end position="94"/>
    </location>
</feature>
<comment type="catalytic activity">
    <reaction evidence="4">
        <text>L-methionyl-[protein] + [thioredoxin]-disulfide + H2O = L-methionyl-(R)-S-oxide-[protein] + [thioredoxin]-dithiol</text>
        <dbReference type="Rhea" id="RHEA:24164"/>
        <dbReference type="Rhea" id="RHEA-COMP:10698"/>
        <dbReference type="Rhea" id="RHEA-COMP:10700"/>
        <dbReference type="Rhea" id="RHEA-COMP:12313"/>
        <dbReference type="Rhea" id="RHEA-COMP:12314"/>
        <dbReference type="ChEBI" id="CHEBI:15377"/>
        <dbReference type="ChEBI" id="CHEBI:16044"/>
        <dbReference type="ChEBI" id="CHEBI:29950"/>
        <dbReference type="ChEBI" id="CHEBI:45764"/>
        <dbReference type="ChEBI" id="CHEBI:50058"/>
        <dbReference type="EC" id="1.8.4.12"/>
    </reaction>
</comment>
<evidence type="ECO:0000313" key="8">
    <source>
        <dbReference type="Proteomes" id="UP000324585"/>
    </source>
</evidence>
<dbReference type="InterPro" id="IPR028427">
    <property type="entry name" value="Met_Sox_Rdtase_MsrB"/>
</dbReference>
<evidence type="ECO:0000256" key="2">
    <source>
        <dbReference type="ARBA" id="ARBA00012499"/>
    </source>
</evidence>
<accession>A0A5J4Z157</accession>
<protein>
    <recommendedName>
        <fullName evidence="2">peptide-methionine (R)-S-oxide reductase</fullName>
        <ecNumber evidence="2">1.8.4.12</ecNumber>
    </recommendedName>
</protein>
<dbReference type="GO" id="GO:0033743">
    <property type="term" value="F:peptide-methionine (R)-S-oxide reductase activity"/>
    <property type="evidence" value="ECO:0007669"/>
    <property type="project" value="UniProtKB-EC"/>
</dbReference>
<gene>
    <name evidence="7" type="ORF">FVE85_0373</name>
</gene>
<feature type="domain" description="MsrB" evidence="6">
    <location>
        <begin position="101"/>
        <end position="195"/>
    </location>
</feature>
<dbReference type="GO" id="GO:0030091">
    <property type="term" value="P:protein repair"/>
    <property type="evidence" value="ECO:0007669"/>
    <property type="project" value="InterPro"/>
</dbReference>
<evidence type="ECO:0000256" key="1">
    <source>
        <dbReference type="ARBA" id="ARBA00007174"/>
    </source>
</evidence>
<evidence type="ECO:0000256" key="5">
    <source>
        <dbReference type="SAM" id="MobiDB-lite"/>
    </source>
</evidence>
<feature type="compositionally biased region" description="Basic and acidic residues" evidence="5">
    <location>
        <begin position="80"/>
        <end position="94"/>
    </location>
</feature>
<dbReference type="PANTHER" id="PTHR10173">
    <property type="entry name" value="METHIONINE SULFOXIDE REDUCTASE"/>
    <property type="match status" value="1"/>
</dbReference>
<name>A0A5J4Z157_PORPP</name>
<dbReference type="EC" id="1.8.4.12" evidence="2"/>
<comment type="similarity">
    <text evidence="1">Belongs to the MsrB Met sulfoxide reductase family.</text>
</comment>